<dbReference type="AlphaFoldDB" id="A0A0C3M953"/>
<dbReference type="RefSeq" id="WP_041505542.1">
    <property type="nucleotide sequence ID" value="NZ_JPIU01000049.1"/>
</dbReference>
<evidence type="ECO:0000256" key="5">
    <source>
        <dbReference type="ARBA" id="ARBA00022603"/>
    </source>
</evidence>
<feature type="domain" description="Ribosomal RNA small subunit methyltransferase E PUA-like" evidence="12">
    <location>
        <begin position="16"/>
        <end position="61"/>
    </location>
</feature>
<evidence type="ECO:0000256" key="8">
    <source>
        <dbReference type="ARBA" id="ARBA00025699"/>
    </source>
</evidence>
<evidence type="ECO:0000259" key="11">
    <source>
        <dbReference type="Pfam" id="PF04452"/>
    </source>
</evidence>
<keyword evidence="5 10" id="KW-0489">Methyltransferase</keyword>
<evidence type="ECO:0000256" key="6">
    <source>
        <dbReference type="ARBA" id="ARBA00022679"/>
    </source>
</evidence>
<evidence type="ECO:0000313" key="13">
    <source>
        <dbReference type="EMBL" id="KIO42963.1"/>
    </source>
</evidence>
<dbReference type="EMBL" id="JPIU01000049">
    <property type="protein sequence ID" value="KIO42963.1"/>
    <property type="molecule type" value="Genomic_DNA"/>
</dbReference>
<keyword evidence="7 10" id="KW-0949">S-adenosyl-L-methionine</keyword>
<evidence type="ECO:0000313" key="14">
    <source>
        <dbReference type="Proteomes" id="UP000031980"/>
    </source>
</evidence>
<dbReference type="NCBIfam" id="NF008702">
    <property type="entry name" value="PRK11713.6-1"/>
    <property type="match status" value="1"/>
</dbReference>
<protein>
    <recommendedName>
        <fullName evidence="10">Ribosomal RNA small subunit methyltransferase E</fullName>
        <ecNumber evidence="10">2.1.1.193</ecNumber>
    </recommendedName>
</protein>
<dbReference type="Proteomes" id="UP000031980">
    <property type="component" value="Unassembled WGS sequence"/>
</dbReference>
<dbReference type="CDD" id="cd18084">
    <property type="entry name" value="RsmE-like"/>
    <property type="match status" value="1"/>
</dbReference>
<dbReference type="InterPro" id="IPR006700">
    <property type="entry name" value="RsmE"/>
</dbReference>
<dbReference type="SUPFAM" id="SSF88697">
    <property type="entry name" value="PUA domain-like"/>
    <property type="match status" value="1"/>
</dbReference>
<comment type="caution">
    <text evidence="13">The sequence shown here is derived from an EMBL/GenBank/DDBJ whole genome shotgun (WGS) entry which is preliminary data.</text>
</comment>
<dbReference type="Gene3D" id="2.40.240.20">
    <property type="entry name" value="Hypothetical PUA domain-like, domain 1"/>
    <property type="match status" value="1"/>
</dbReference>
<comment type="similarity">
    <text evidence="2 10">Belongs to the RNA methyltransferase RsmE family.</text>
</comment>
<dbReference type="InterPro" id="IPR029028">
    <property type="entry name" value="Alpha/beta_knot_MTases"/>
</dbReference>
<accession>A0A0C3M953</accession>
<evidence type="ECO:0000259" key="12">
    <source>
        <dbReference type="Pfam" id="PF20260"/>
    </source>
</evidence>
<dbReference type="NCBIfam" id="TIGR00046">
    <property type="entry name" value="RsmE family RNA methyltransferase"/>
    <property type="match status" value="1"/>
</dbReference>
<keyword evidence="14" id="KW-1185">Reference proteome</keyword>
<evidence type="ECO:0000256" key="4">
    <source>
        <dbReference type="ARBA" id="ARBA00022552"/>
    </source>
</evidence>
<comment type="catalytic activity">
    <reaction evidence="9 10">
        <text>uridine(1498) in 16S rRNA + S-adenosyl-L-methionine = N(3)-methyluridine(1498) in 16S rRNA + S-adenosyl-L-homocysteine + H(+)</text>
        <dbReference type="Rhea" id="RHEA:42920"/>
        <dbReference type="Rhea" id="RHEA-COMP:10283"/>
        <dbReference type="Rhea" id="RHEA-COMP:10284"/>
        <dbReference type="ChEBI" id="CHEBI:15378"/>
        <dbReference type="ChEBI" id="CHEBI:57856"/>
        <dbReference type="ChEBI" id="CHEBI:59789"/>
        <dbReference type="ChEBI" id="CHEBI:65315"/>
        <dbReference type="ChEBI" id="CHEBI:74502"/>
        <dbReference type="EC" id="2.1.1.193"/>
    </reaction>
</comment>
<gene>
    <name evidence="13" type="ORF">BA92_13985</name>
</gene>
<name>A0A0C3M953_9PORP</name>
<dbReference type="GO" id="GO:0070475">
    <property type="term" value="P:rRNA base methylation"/>
    <property type="evidence" value="ECO:0007669"/>
    <property type="project" value="TreeGrafter"/>
</dbReference>
<dbReference type="PANTHER" id="PTHR30027">
    <property type="entry name" value="RIBOSOMAL RNA SMALL SUBUNIT METHYLTRANSFERASE E"/>
    <property type="match status" value="1"/>
</dbReference>
<evidence type="ECO:0000256" key="9">
    <source>
        <dbReference type="ARBA" id="ARBA00047944"/>
    </source>
</evidence>
<evidence type="ECO:0000256" key="7">
    <source>
        <dbReference type="ARBA" id="ARBA00022691"/>
    </source>
</evidence>
<dbReference type="Pfam" id="PF04452">
    <property type="entry name" value="Methyltrans_RNA"/>
    <property type="match status" value="1"/>
</dbReference>
<sequence>MHLFYTPDIDGEKYILSEEESKHCIKVLRLETGHEVHLIDGRGGFYRCEIIRADIKRCEVRCIEKKENYGKRNFHLHIAIAPTKNIERMEWFLEKCTEIGIDEITPLLCDHSERKIIKPDRLEKVIVSAMKQSLKAYRPVLNPLTEFQTFIAKERNGVKYIAHCEEGDKKRLDEVYSPESNATILIGPEGDFSKKEILSAFSHRFIPITLGESRLRTETAGIVACHSINFINRI</sequence>
<dbReference type="InterPro" id="IPR015947">
    <property type="entry name" value="PUA-like_sf"/>
</dbReference>
<dbReference type="EC" id="2.1.1.193" evidence="10"/>
<feature type="domain" description="Ribosomal RNA small subunit methyltransferase E methyltransferase" evidence="11">
    <location>
        <begin position="73"/>
        <end position="228"/>
    </location>
</feature>
<dbReference type="PANTHER" id="PTHR30027:SF3">
    <property type="entry name" value="16S RRNA (URACIL(1498)-N(3))-METHYLTRANSFERASE"/>
    <property type="match status" value="1"/>
</dbReference>
<dbReference type="Pfam" id="PF20260">
    <property type="entry name" value="PUA_4"/>
    <property type="match status" value="1"/>
</dbReference>
<dbReference type="GO" id="GO:0070042">
    <property type="term" value="F:rRNA (uridine-N3-)-methyltransferase activity"/>
    <property type="evidence" value="ECO:0007669"/>
    <property type="project" value="TreeGrafter"/>
</dbReference>
<organism evidence="13 14">
    <name type="scientific">Sanguibacteroides justesenii</name>
    <dbReference type="NCBI Taxonomy" id="1547597"/>
    <lineage>
        <taxon>Bacteria</taxon>
        <taxon>Pseudomonadati</taxon>
        <taxon>Bacteroidota</taxon>
        <taxon>Bacteroidia</taxon>
        <taxon>Bacteroidales</taxon>
        <taxon>Porphyromonadaceae</taxon>
        <taxon>Sanguibacteroides</taxon>
    </lineage>
</organism>
<dbReference type="GO" id="GO:0005737">
    <property type="term" value="C:cytoplasm"/>
    <property type="evidence" value="ECO:0007669"/>
    <property type="project" value="UniProtKB-SubCell"/>
</dbReference>
<evidence type="ECO:0000256" key="2">
    <source>
        <dbReference type="ARBA" id="ARBA00005528"/>
    </source>
</evidence>
<dbReference type="Gene3D" id="3.40.1280.10">
    <property type="match status" value="1"/>
</dbReference>
<comment type="subcellular location">
    <subcellularLocation>
        <location evidence="1 10">Cytoplasm</location>
    </subcellularLocation>
</comment>
<evidence type="ECO:0000256" key="1">
    <source>
        <dbReference type="ARBA" id="ARBA00004496"/>
    </source>
</evidence>
<reference evidence="13 14" key="1">
    <citation type="submission" date="2014-07" db="EMBL/GenBank/DDBJ databases">
        <title>Porphyromonadaceae bacterium OUH 308042 = ATCC BAA-2681 = DSM 28342 draft genome.</title>
        <authorList>
            <person name="Sydenham T.V."/>
            <person name="Hasman H."/>
            <person name="Justensen U.S."/>
        </authorList>
    </citation>
    <scope>NUCLEOTIDE SEQUENCE [LARGE SCALE GENOMIC DNA]</scope>
    <source>
        <strain evidence="13 14">OUH 308042</strain>
    </source>
</reference>
<dbReference type="SUPFAM" id="SSF75217">
    <property type="entry name" value="alpha/beta knot"/>
    <property type="match status" value="1"/>
</dbReference>
<dbReference type="InterPro" id="IPR029026">
    <property type="entry name" value="tRNA_m1G_MTases_N"/>
</dbReference>
<keyword evidence="4 10" id="KW-0698">rRNA processing</keyword>
<dbReference type="PIRSF" id="PIRSF015601">
    <property type="entry name" value="MTase_slr0722"/>
    <property type="match status" value="1"/>
</dbReference>
<keyword evidence="3 10" id="KW-0963">Cytoplasm</keyword>
<proteinExistence type="inferred from homology"/>
<evidence type="ECO:0000256" key="10">
    <source>
        <dbReference type="PIRNR" id="PIRNR015601"/>
    </source>
</evidence>
<dbReference type="InterPro" id="IPR046887">
    <property type="entry name" value="RsmE_PUA-like"/>
</dbReference>
<evidence type="ECO:0000256" key="3">
    <source>
        <dbReference type="ARBA" id="ARBA00022490"/>
    </source>
</evidence>
<dbReference type="InterPro" id="IPR046886">
    <property type="entry name" value="RsmE_MTase_dom"/>
</dbReference>
<comment type="function">
    <text evidence="8 10">Specifically methylates the N3 position of the uracil ring of uridine 1498 (m3U1498) in 16S rRNA. Acts on the fully assembled 30S ribosomal subunit.</text>
</comment>
<keyword evidence="6 10" id="KW-0808">Transferase</keyword>